<feature type="domain" description="DUF2383" evidence="1">
    <location>
        <begin position="5"/>
        <end position="99"/>
    </location>
</feature>
<proteinExistence type="predicted"/>
<dbReference type="Gene3D" id="1.20.1260.10">
    <property type="match status" value="1"/>
</dbReference>
<comment type="caution">
    <text evidence="2">The sequence shown here is derived from an EMBL/GenBank/DDBJ whole genome shotgun (WGS) entry which is preliminary data.</text>
</comment>
<dbReference type="InterPro" id="IPR012347">
    <property type="entry name" value="Ferritin-like"/>
</dbReference>
<sequence>MKEDIQEMNDFLKGLYMGVHAYDYYIENCEDPTVKKTLQDIQKEHKLSTIQVAERIQNLGGKPAKDEGAFASIIGKFQQITAPTNTEEIIKEAMENEQKYAVHVAGENIKGDISEQQKQLIDSIFERNAKHVETLKHLLH</sequence>
<reference evidence="2" key="1">
    <citation type="submission" date="2020-09" db="EMBL/GenBank/DDBJ databases">
        <title>Bacillus faecalis sp. nov., a moderately halophilic bacterium isolated from cow faeces.</title>
        <authorList>
            <person name="Jiang L."/>
            <person name="Lee J."/>
        </authorList>
    </citation>
    <scope>NUCLEOTIDE SEQUENCE</scope>
    <source>
        <strain evidence="2">AGMB 02131</strain>
    </source>
</reference>
<dbReference type="RefSeq" id="WP_190996488.1">
    <property type="nucleotide sequence ID" value="NZ_JACXSI010000001.1"/>
</dbReference>
<name>A0A927CS93_9BACI</name>
<evidence type="ECO:0000313" key="3">
    <source>
        <dbReference type="Proteomes" id="UP000602076"/>
    </source>
</evidence>
<dbReference type="AlphaFoldDB" id="A0A927CS93"/>
<dbReference type="EMBL" id="JACXSI010000001">
    <property type="protein sequence ID" value="MBD3106952.1"/>
    <property type="molecule type" value="Genomic_DNA"/>
</dbReference>
<dbReference type="InterPro" id="IPR009078">
    <property type="entry name" value="Ferritin-like_SF"/>
</dbReference>
<accession>A0A927CS93</accession>
<evidence type="ECO:0000259" key="1">
    <source>
        <dbReference type="Pfam" id="PF09537"/>
    </source>
</evidence>
<dbReference type="Proteomes" id="UP000602076">
    <property type="component" value="Unassembled WGS sequence"/>
</dbReference>
<gene>
    <name evidence="2" type="ORF">IEO70_00985</name>
</gene>
<dbReference type="InterPro" id="IPR019052">
    <property type="entry name" value="DUF2383"/>
</dbReference>
<evidence type="ECO:0000313" key="2">
    <source>
        <dbReference type="EMBL" id="MBD3106952.1"/>
    </source>
</evidence>
<dbReference type="CDD" id="cd00657">
    <property type="entry name" value="Ferritin_like"/>
    <property type="match status" value="1"/>
</dbReference>
<dbReference type="SUPFAM" id="SSF47240">
    <property type="entry name" value="Ferritin-like"/>
    <property type="match status" value="1"/>
</dbReference>
<organism evidence="2 3">
    <name type="scientific">Peribacillus faecalis</name>
    <dbReference type="NCBI Taxonomy" id="2772559"/>
    <lineage>
        <taxon>Bacteria</taxon>
        <taxon>Bacillati</taxon>
        <taxon>Bacillota</taxon>
        <taxon>Bacilli</taxon>
        <taxon>Bacillales</taxon>
        <taxon>Bacillaceae</taxon>
        <taxon>Peribacillus</taxon>
    </lineage>
</organism>
<dbReference type="Pfam" id="PF09537">
    <property type="entry name" value="DUF2383"/>
    <property type="match status" value="1"/>
</dbReference>
<keyword evidence="3" id="KW-1185">Reference proteome</keyword>
<protein>
    <submittedName>
        <fullName evidence="2">DUF2383 domain-containing protein</fullName>
    </submittedName>
</protein>